<name>A0AAN8XMJ6_HALRR</name>
<reference evidence="1 2" key="1">
    <citation type="submission" date="2023-11" db="EMBL/GenBank/DDBJ databases">
        <title>Halocaridina rubra genome assembly.</title>
        <authorList>
            <person name="Smith C."/>
        </authorList>
    </citation>
    <scope>NUCLEOTIDE SEQUENCE [LARGE SCALE GENOMIC DNA]</scope>
    <source>
        <strain evidence="1">EP-1</strain>
        <tissue evidence="1">Whole</tissue>
    </source>
</reference>
<evidence type="ECO:0000313" key="2">
    <source>
        <dbReference type="Proteomes" id="UP001381693"/>
    </source>
</evidence>
<protein>
    <submittedName>
        <fullName evidence="1">Uncharacterized protein</fullName>
    </submittedName>
</protein>
<dbReference type="AlphaFoldDB" id="A0AAN8XMJ6"/>
<keyword evidence="2" id="KW-1185">Reference proteome</keyword>
<comment type="caution">
    <text evidence="1">The sequence shown here is derived from an EMBL/GenBank/DDBJ whole genome shotgun (WGS) entry which is preliminary data.</text>
</comment>
<evidence type="ECO:0000313" key="1">
    <source>
        <dbReference type="EMBL" id="KAK7084378.1"/>
    </source>
</evidence>
<dbReference type="EMBL" id="JAXCGZ010002119">
    <property type="protein sequence ID" value="KAK7084378.1"/>
    <property type="molecule type" value="Genomic_DNA"/>
</dbReference>
<gene>
    <name evidence="1" type="ORF">SK128_021955</name>
</gene>
<sequence>MLGIRWEMETARECLSHRSWDNSATMSTDLPRASEKLEKPELFGGGASSEKLEKPELFGGEVSSEKLEKPELFGGEVSSEKLEKPVLFGGEV</sequence>
<proteinExistence type="predicted"/>
<organism evidence="1 2">
    <name type="scientific">Halocaridina rubra</name>
    <name type="common">Hawaiian red shrimp</name>
    <dbReference type="NCBI Taxonomy" id="373956"/>
    <lineage>
        <taxon>Eukaryota</taxon>
        <taxon>Metazoa</taxon>
        <taxon>Ecdysozoa</taxon>
        <taxon>Arthropoda</taxon>
        <taxon>Crustacea</taxon>
        <taxon>Multicrustacea</taxon>
        <taxon>Malacostraca</taxon>
        <taxon>Eumalacostraca</taxon>
        <taxon>Eucarida</taxon>
        <taxon>Decapoda</taxon>
        <taxon>Pleocyemata</taxon>
        <taxon>Caridea</taxon>
        <taxon>Atyoidea</taxon>
        <taxon>Atyidae</taxon>
        <taxon>Halocaridina</taxon>
    </lineage>
</organism>
<accession>A0AAN8XMJ6</accession>
<dbReference type="Proteomes" id="UP001381693">
    <property type="component" value="Unassembled WGS sequence"/>
</dbReference>